<organism evidence="5 6">
    <name type="scientific">Aspergillus calidoustus</name>
    <dbReference type="NCBI Taxonomy" id="454130"/>
    <lineage>
        <taxon>Eukaryota</taxon>
        <taxon>Fungi</taxon>
        <taxon>Dikarya</taxon>
        <taxon>Ascomycota</taxon>
        <taxon>Pezizomycotina</taxon>
        <taxon>Eurotiomycetes</taxon>
        <taxon>Eurotiomycetidae</taxon>
        <taxon>Eurotiales</taxon>
        <taxon>Aspergillaceae</taxon>
        <taxon>Aspergillus</taxon>
        <taxon>Aspergillus subgen. Nidulantes</taxon>
    </lineage>
</organism>
<dbReference type="InterPro" id="IPR012677">
    <property type="entry name" value="Nucleotide-bd_a/b_plait_sf"/>
</dbReference>
<dbReference type="SMART" id="SM00360">
    <property type="entry name" value="RRM"/>
    <property type="match status" value="2"/>
</dbReference>
<dbReference type="EMBL" id="CDMC01000011">
    <property type="protein sequence ID" value="CEL08497.1"/>
    <property type="molecule type" value="Genomic_DNA"/>
</dbReference>
<sequence length="244" mass="27676">MSRPRHLTGNRAEPLKAIVEGRRIYVGNLPYRAKEEDVTAFFHQEGNTLGLAAIDISIDPFNGRNPSYCFVEFDEKAQADRAMQELNGRMFMGRPLKIKPCVPKIDRLNREGKSGYVFDRWERKDAPSHYRGYSGQWRRLHVNGLPKPSTQYEMNQELREFFKGFAVEAIIKTICPHYLGYRAPGTTHCALVDFPTAEEAAKAIGKLNGAVGPWGSVLTRSMAKRDWDANPEPRRKPPLGKLEG</sequence>
<protein>
    <recommendedName>
        <fullName evidence="4">RRM domain-containing protein</fullName>
    </recommendedName>
</protein>
<evidence type="ECO:0000259" key="4">
    <source>
        <dbReference type="PROSITE" id="PS50102"/>
    </source>
</evidence>
<dbReference type="OrthoDB" id="272703at2759"/>
<dbReference type="OMA" id="YAARECR"/>
<dbReference type="Gene3D" id="3.30.70.330">
    <property type="match status" value="2"/>
</dbReference>
<accession>A0A0U5G8R8</accession>
<dbReference type="InterPro" id="IPR035979">
    <property type="entry name" value="RBD_domain_sf"/>
</dbReference>
<reference evidence="6" key="1">
    <citation type="journal article" date="2016" name="Genome Announc.">
        <title>Draft genome sequences of fungus Aspergillus calidoustus.</title>
        <authorList>
            <person name="Horn F."/>
            <person name="Linde J."/>
            <person name="Mattern D.J."/>
            <person name="Walther G."/>
            <person name="Guthke R."/>
            <person name="Scherlach K."/>
            <person name="Martin K."/>
            <person name="Brakhage A.A."/>
            <person name="Petzke L."/>
            <person name="Valiante V."/>
        </authorList>
    </citation>
    <scope>NUCLEOTIDE SEQUENCE [LARGE SCALE GENOMIC DNA]</scope>
    <source>
        <strain evidence="6">SF006504</strain>
    </source>
</reference>
<dbReference type="STRING" id="454130.A0A0U5G8R8"/>
<proteinExistence type="predicted"/>
<dbReference type="CDD" id="cd00590">
    <property type="entry name" value="RRM_SF"/>
    <property type="match status" value="2"/>
</dbReference>
<dbReference type="AlphaFoldDB" id="A0A0U5G8R8"/>
<dbReference type="PROSITE" id="PS50102">
    <property type="entry name" value="RRM"/>
    <property type="match status" value="1"/>
</dbReference>
<dbReference type="InterPro" id="IPR000504">
    <property type="entry name" value="RRM_dom"/>
</dbReference>
<feature type="domain" description="RRM" evidence="4">
    <location>
        <begin position="22"/>
        <end position="103"/>
    </location>
</feature>
<evidence type="ECO:0000256" key="1">
    <source>
        <dbReference type="ARBA" id="ARBA00022884"/>
    </source>
</evidence>
<dbReference type="PANTHER" id="PTHR21245">
    <property type="entry name" value="HETEROGENEOUS NUCLEAR RIBONUCLEOPROTEIN"/>
    <property type="match status" value="1"/>
</dbReference>
<dbReference type="GO" id="GO:0003723">
    <property type="term" value="F:RNA binding"/>
    <property type="evidence" value="ECO:0007669"/>
    <property type="project" value="UniProtKB-UniRule"/>
</dbReference>
<keyword evidence="1 2" id="KW-0694">RNA-binding</keyword>
<dbReference type="Pfam" id="PF00076">
    <property type="entry name" value="RRM_1"/>
    <property type="match status" value="1"/>
</dbReference>
<evidence type="ECO:0000313" key="6">
    <source>
        <dbReference type="Proteomes" id="UP000054771"/>
    </source>
</evidence>
<dbReference type="SUPFAM" id="SSF54928">
    <property type="entry name" value="RNA-binding domain, RBD"/>
    <property type="match status" value="1"/>
</dbReference>
<evidence type="ECO:0000256" key="2">
    <source>
        <dbReference type="PROSITE-ProRule" id="PRU00176"/>
    </source>
</evidence>
<keyword evidence="6" id="KW-1185">Reference proteome</keyword>
<evidence type="ECO:0000256" key="3">
    <source>
        <dbReference type="SAM" id="MobiDB-lite"/>
    </source>
</evidence>
<evidence type="ECO:0000313" key="5">
    <source>
        <dbReference type="EMBL" id="CEL08497.1"/>
    </source>
</evidence>
<feature type="compositionally biased region" description="Basic and acidic residues" evidence="3">
    <location>
        <begin position="225"/>
        <end position="235"/>
    </location>
</feature>
<feature type="region of interest" description="Disordered" evidence="3">
    <location>
        <begin position="225"/>
        <end position="244"/>
    </location>
</feature>
<gene>
    <name evidence="5" type="ORF">ASPCAL11646</name>
</gene>
<name>A0A0U5G8R8_ASPCI</name>
<dbReference type="Proteomes" id="UP000054771">
    <property type="component" value="Unassembled WGS sequence"/>
</dbReference>